<dbReference type="KEGG" id="drt:Dret_0909"/>
<accession>C8X1A3</accession>
<dbReference type="AlphaFoldDB" id="C8X1A3"/>
<reference evidence="3 4" key="2">
    <citation type="journal article" date="2010" name="Stand. Genomic Sci.">
        <title>Complete genome sequence of Desulfohalobium retbaense type strain (HR(100)).</title>
        <authorList>
            <person name="Spring S."/>
            <person name="Nolan M."/>
            <person name="Lapidus A."/>
            <person name="Glavina Del Rio T."/>
            <person name="Copeland A."/>
            <person name="Tice H."/>
            <person name="Cheng J.F."/>
            <person name="Lucas S."/>
            <person name="Land M."/>
            <person name="Chen F."/>
            <person name="Bruce D."/>
            <person name="Goodwin L."/>
            <person name="Pitluck S."/>
            <person name="Ivanova N."/>
            <person name="Mavromatis K."/>
            <person name="Mikhailova N."/>
            <person name="Pati A."/>
            <person name="Chen A."/>
            <person name="Palaniappan K."/>
            <person name="Hauser L."/>
            <person name="Chang Y.J."/>
            <person name="Jeffries C.D."/>
            <person name="Munk C."/>
            <person name="Kiss H."/>
            <person name="Chain P."/>
            <person name="Han C."/>
            <person name="Brettin T."/>
            <person name="Detter J.C."/>
            <person name="Schuler E."/>
            <person name="Goker M."/>
            <person name="Rohde M."/>
            <person name="Bristow J."/>
            <person name="Eisen J.A."/>
            <person name="Markowitz V."/>
            <person name="Hugenholtz P."/>
            <person name="Kyrpides N.C."/>
            <person name="Klenk H.P."/>
        </authorList>
    </citation>
    <scope>NUCLEOTIDE SEQUENCE [LARGE SCALE GENOMIC DNA]</scope>
    <source>
        <strain evidence="3 4">DSM 5692</strain>
    </source>
</reference>
<feature type="signal peptide" evidence="1">
    <location>
        <begin position="1"/>
        <end position="20"/>
    </location>
</feature>
<dbReference type="SUPFAM" id="SSF51182">
    <property type="entry name" value="RmlC-like cupins"/>
    <property type="match status" value="1"/>
</dbReference>
<dbReference type="CDD" id="cd02236">
    <property type="entry name" value="cupin_CV2614-like"/>
    <property type="match status" value="1"/>
</dbReference>
<sequence length="137" mass="14616">MRRCVLTAVMMVFLVPSLWAGSGPGVRVEHLAQTSQSWNAAELPGYPAGQPEVTILRITIPKGAVLPRHAHPVINAGVLLRGELTVETETGKTLRLQAGEAIVEVVDTWHSGENTGDGPAEIIVFYAGSKGRPITVK</sequence>
<dbReference type="OrthoDB" id="287220at2"/>
<dbReference type="RefSeq" id="WP_015751358.1">
    <property type="nucleotide sequence ID" value="NC_013223.1"/>
</dbReference>
<dbReference type="Gene3D" id="2.60.120.10">
    <property type="entry name" value="Jelly Rolls"/>
    <property type="match status" value="1"/>
</dbReference>
<dbReference type="InterPro" id="IPR014710">
    <property type="entry name" value="RmlC-like_jellyroll"/>
</dbReference>
<evidence type="ECO:0000313" key="4">
    <source>
        <dbReference type="Proteomes" id="UP000001052"/>
    </source>
</evidence>
<dbReference type="InterPro" id="IPR011051">
    <property type="entry name" value="RmlC_Cupin_sf"/>
</dbReference>
<evidence type="ECO:0000313" key="3">
    <source>
        <dbReference type="EMBL" id="ACV68200.1"/>
    </source>
</evidence>
<dbReference type="Pfam" id="PF07883">
    <property type="entry name" value="Cupin_2"/>
    <property type="match status" value="1"/>
</dbReference>
<dbReference type="STRING" id="485915.Dret_0909"/>
<organism evidence="3 4">
    <name type="scientific">Desulfohalobium retbaense (strain ATCC 49708 / DSM 5692 / JCM 16813 / HR100)</name>
    <dbReference type="NCBI Taxonomy" id="485915"/>
    <lineage>
        <taxon>Bacteria</taxon>
        <taxon>Pseudomonadati</taxon>
        <taxon>Thermodesulfobacteriota</taxon>
        <taxon>Desulfovibrionia</taxon>
        <taxon>Desulfovibrionales</taxon>
        <taxon>Desulfohalobiaceae</taxon>
        <taxon>Desulfohalobium</taxon>
    </lineage>
</organism>
<name>C8X1A3_DESRD</name>
<proteinExistence type="predicted"/>
<protein>
    <submittedName>
        <fullName evidence="3">Cupin 2 conserved barrel domain protein</fullName>
    </submittedName>
</protein>
<gene>
    <name evidence="3" type="ordered locus">Dret_0909</name>
</gene>
<feature type="domain" description="Cupin type-2" evidence="2">
    <location>
        <begin position="57"/>
        <end position="126"/>
    </location>
</feature>
<keyword evidence="1" id="KW-0732">Signal</keyword>
<dbReference type="eggNOG" id="COG1917">
    <property type="taxonomic scope" value="Bacteria"/>
</dbReference>
<evidence type="ECO:0000256" key="1">
    <source>
        <dbReference type="SAM" id="SignalP"/>
    </source>
</evidence>
<dbReference type="EMBL" id="CP001734">
    <property type="protein sequence ID" value="ACV68200.1"/>
    <property type="molecule type" value="Genomic_DNA"/>
</dbReference>
<dbReference type="HOGENOM" id="CLU_136176_1_0_7"/>
<feature type="chain" id="PRO_5002994032" evidence="1">
    <location>
        <begin position="21"/>
        <end position="137"/>
    </location>
</feature>
<dbReference type="Proteomes" id="UP000001052">
    <property type="component" value="Chromosome"/>
</dbReference>
<evidence type="ECO:0000259" key="2">
    <source>
        <dbReference type="Pfam" id="PF07883"/>
    </source>
</evidence>
<dbReference type="InterPro" id="IPR013096">
    <property type="entry name" value="Cupin_2"/>
</dbReference>
<keyword evidence="4" id="KW-1185">Reference proteome</keyword>
<reference evidence="4" key="1">
    <citation type="submission" date="2009-09" db="EMBL/GenBank/DDBJ databases">
        <title>The complete chromosome of Desulfohalobium retbaense DSM 5692.</title>
        <authorList>
            <consortium name="US DOE Joint Genome Institute (JGI-PGF)"/>
            <person name="Lucas S."/>
            <person name="Copeland A."/>
            <person name="Lapidus A."/>
            <person name="Glavina del Rio T."/>
            <person name="Dalin E."/>
            <person name="Tice H."/>
            <person name="Bruce D."/>
            <person name="Goodwin L."/>
            <person name="Pitluck S."/>
            <person name="Kyrpides N."/>
            <person name="Mavromatis K."/>
            <person name="Ivanova N."/>
            <person name="Mikhailova N."/>
            <person name="Munk A.C."/>
            <person name="Brettin T."/>
            <person name="Detter J.C."/>
            <person name="Han C."/>
            <person name="Tapia R."/>
            <person name="Larimer F."/>
            <person name="Land M."/>
            <person name="Hauser L."/>
            <person name="Markowitz V."/>
            <person name="Cheng J.-F."/>
            <person name="Hugenholtz P."/>
            <person name="Woyke T."/>
            <person name="Wu D."/>
            <person name="Spring S."/>
            <person name="Klenk H.-P."/>
            <person name="Eisen J.A."/>
        </authorList>
    </citation>
    <scope>NUCLEOTIDE SEQUENCE [LARGE SCALE GENOMIC DNA]</scope>
    <source>
        <strain evidence="4">DSM 5692</strain>
    </source>
</reference>